<dbReference type="GO" id="GO:0009007">
    <property type="term" value="F:site-specific DNA-methyltransferase (adenine-specific) activity"/>
    <property type="evidence" value="ECO:0007669"/>
    <property type="project" value="TreeGrafter"/>
</dbReference>
<dbReference type="InterPro" id="IPR001091">
    <property type="entry name" value="RM_Methyltransferase"/>
</dbReference>
<evidence type="ECO:0000256" key="3">
    <source>
        <dbReference type="ARBA" id="ARBA00022679"/>
    </source>
</evidence>
<sequence>MNPYYQDDYTTLYHADCLQHLDMLNQADVMVTDPPYGIGWRIGDNPKRSSSAHVGIQNDADTTARDTVLAAWGNEKPGVVFARWKKPLANFTDLLVWKKPIDAGVVGSITGFRRDTEAIYLTGAWPRRQSTWTSVLETTGGKARYYAGHPHSKPVPLLERLIALTPGTVIDPFAGSGSTLRAAKNLGRKAIGFEIEEKYCEITAQRLAQETLGIF</sequence>
<name>A0AA49X406_9VIRU</name>
<dbReference type="SUPFAM" id="SSF53335">
    <property type="entry name" value="S-adenosyl-L-methionine-dependent methyltransferases"/>
    <property type="match status" value="1"/>
</dbReference>
<evidence type="ECO:0000256" key="1">
    <source>
        <dbReference type="ARBA" id="ARBA00006594"/>
    </source>
</evidence>
<dbReference type="InterPro" id="IPR002052">
    <property type="entry name" value="DNA_methylase_N6_adenine_CS"/>
</dbReference>
<accession>A0AA49X406</accession>
<dbReference type="PANTHER" id="PTHR13370:SF3">
    <property type="entry name" value="TRNA (GUANINE(10)-N2)-METHYLTRANSFERASE HOMOLOG"/>
    <property type="match status" value="1"/>
</dbReference>
<dbReference type="GO" id="GO:0008170">
    <property type="term" value="F:N-methyltransferase activity"/>
    <property type="evidence" value="ECO:0007669"/>
    <property type="project" value="InterPro"/>
</dbReference>
<dbReference type="InterPro" id="IPR029063">
    <property type="entry name" value="SAM-dependent_MTases_sf"/>
</dbReference>
<comment type="similarity">
    <text evidence="1">Belongs to the N(4)/N(6)-methyltransferase family.</text>
</comment>
<evidence type="ECO:0000313" key="5">
    <source>
        <dbReference type="EMBL" id="WLJ25609.1"/>
    </source>
</evidence>
<evidence type="ECO:0000259" key="4">
    <source>
        <dbReference type="Pfam" id="PF01555"/>
    </source>
</evidence>
<dbReference type="PANTHER" id="PTHR13370">
    <property type="entry name" value="RNA METHYLASE-RELATED"/>
    <property type="match status" value="1"/>
</dbReference>
<proteinExistence type="inferred from homology"/>
<protein>
    <submittedName>
        <fullName evidence="5">Adenine specific methyltransferase</fullName>
    </submittedName>
</protein>
<dbReference type="Gene3D" id="3.40.50.150">
    <property type="entry name" value="Vaccinia Virus protein VP39"/>
    <property type="match status" value="1"/>
</dbReference>
<reference evidence="5" key="1">
    <citation type="submission" date="2023-04" db="EMBL/GenBank/DDBJ databases">
        <title>The human skin virome in hidradenitis suppurativa patients.</title>
        <authorList>
            <person name="Jansen D."/>
        </authorList>
    </citation>
    <scope>NUCLEOTIDE SEQUENCE</scope>
    <source>
        <strain evidence="5">VC1_JansenPhageC</strain>
    </source>
</reference>
<keyword evidence="3" id="KW-0808">Transferase</keyword>
<organism evidence="5">
    <name type="scientific">Corynebacterium phage HS03</name>
    <dbReference type="NCBI Taxonomy" id="3056390"/>
    <lineage>
        <taxon>Viruses</taxon>
    </lineage>
</organism>
<keyword evidence="2 5" id="KW-0489">Methyltransferase</keyword>
<dbReference type="EMBL" id="OQ890313">
    <property type="protein sequence ID" value="WLJ25609.1"/>
    <property type="molecule type" value="Genomic_DNA"/>
</dbReference>
<dbReference type="InterPro" id="IPR002941">
    <property type="entry name" value="DNA_methylase_N4/N6"/>
</dbReference>
<evidence type="ECO:0000256" key="2">
    <source>
        <dbReference type="ARBA" id="ARBA00022603"/>
    </source>
</evidence>
<dbReference type="PRINTS" id="PR00508">
    <property type="entry name" value="S21N4MTFRASE"/>
</dbReference>
<feature type="domain" description="DNA methylase N-4/N-6" evidence="4">
    <location>
        <begin position="135"/>
        <end position="204"/>
    </location>
</feature>
<dbReference type="GO" id="GO:0032259">
    <property type="term" value="P:methylation"/>
    <property type="evidence" value="ECO:0007669"/>
    <property type="project" value="UniProtKB-KW"/>
</dbReference>
<dbReference type="PROSITE" id="PS00092">
    <property type="entry name" value="N6_MTASE"/>
    <property type="match status" value="1"/>
</dbReference>
<dbReference type="GO" id="GO:0003677">
    <property type="term" value="F:DNA binding"/>
    <property type="evidence" value="ECO:0007669"/>
    <property type="project" value="InterPro"/>
</dbReference>
<dbReference type="Pfam" id="PF01555">
    <property type="entry name" value="N6_N4_Mtase"/>
    <property type="match status" value="1"/>
</dbReference>